<dbReference type="EMBL" id="LDPZ01000038">
    <property type="protein sequence ID" value="KTQ89617.1"/>
    <property type="molecule type" value="Genomic_DNA"/>
</dbReference>
<sequence>MLEKRQAKRRRVCLHGSVTSGLTHAIIPVQVRNVSATGAQIRVADGALPGREIAFRVDRMGVVQEAEVVWRSMELYGLRFRTPEAHQPGSVETETPTDAHDSRLARWLEAQPTL</sequence>
<organism evidence="2 3">
    <name type="scientific">Aureimonas ureilytica</name>
    <dbReference type="NCBI Taxonomy" id="401562"/>
    <lineage>
        <taxon>Bacteria</taxon>
        <taxon>Pseudomonadati</taxon>
        <taxon>Pseudomonadota</taxon>
        <taxon>Alphaproteobacteria</taxon>
        <taxon>Hyphomicrobiales</taxon>
        <taxon>Aurantimonadaceae</taxon>
        <taxon>Aureimonas</taxon>
    </lineage>
</organism>
<proteinExistence type="predicted"/>
<evidence type="ECO:0000313" key="2">
    <source>
        <dbReference type="EMBL" id="KTQ89617.1"/>
    </source>
</evidence>
<feature type="domain" description="PilZ" evidence="1">
    <location>
        <begin position="3"/>
        <end position="87"/>
    </location>
</feature>
<dbReference type="PATRIC" id="fig|401562.3.peg.3044"/>
<dbReference type="RefSeq" id="WP_058635895.1">
    <property type="nucleotide sequence ID" value="NZ_LDPZ01000038.1"/>
</dbReference>
<evidence type="ECO:0000259" key="1">
    <source>
        <dbReference type="Pfam" id="PF07238"/>
    </source>
</evidence>
<dbReference type="AlphaFoldDB" id="A0A175R5D7"/>
<dbReference type="InterPro" id="IPR009875">
    <property type="entry name" value="PilZ_domain"/>
</dbReference>
<comment type="caution">
    <text evidence="2">The sequence shown here is derived from an EMBL/GenBank/DDBJ whole genome shotgun (WGS) entry which is preliminary data.</text>
</comment>
<dbReference type="GO" id="GO:0035438">
    <property type="term" value="F:cyclic-di-GMP binding"/>
    <property type="evidence" value="ECO:0007669"/>
    <property type="project" value="InterPro"/>
</dbReference>
<protein>
    <recommendedName>
        <fullName evidence="1">PilZ domain-containing protein</fullName>
    </recommendedName>
</protein>
<reference evidence="2 3" key="1">
    <citation type="journal article" date="2016" name="Front. Microbiol.">
        <title>Genomic Resource of Rice Seed Associated Bacteria.</title>
        <authorList>
            <person name="Midha S."/>
            <person name="Bansal K."/>
            <person name="Sharma S."/>
            <person name="Kumar N."/>
            <person name="Patil P.P."/>
            <person name="Chaudhry V."/>
            <person name="Patil P.B."/>
        </authorList>
    </citation>
    <scope>NUCLEOTIDE SEQUENCE [LARGE SCALE GENOMIC DNA]</scope>
    <source>
        <strain evidence="2 3">NS226</strain>
    </source>
</reference>
<accession>A0A175R5D7</accession>
<evidence type="ECO:0000313" key="3">
    <source>
        <dbReference type="Proteomes" id="UP000078272"/>
    </source>
</evidence>
<dbReference type="Proteomes" id="UP000078272">
    <property type="component" value="Unassembled WGS sequence"/>
</dbReference>
<dbReference type="STRING" id="401562.NS365_21000"/>
<gene>
    <name evidence="2" type="ORF">NS226_16580</name>
</gene>
<name>A0A175R5D7_9HYPH</name>
<dbReference type="Pfam" id="PF07238">
    <property type="entry name" value="PilZ"/>
    <property type="match status" value="1"/>
</dbReference>
<dbReference type="SUPFAM" id="SSF141371">
    <property type="entry name" value="PilZ domain-like"/>
    <property type="match status" value="1"/>
</dbReference>